<feature type="region of interest" description="Disordered" evidence="1">
    <location>
        <begin position="42"/>
        <end position="71"/>
    </location>
</feature>
<sequence>MRGVCRCDAGACERPPETIHRGPGHVLRHVAGVAHLFPQLDGFSGSEMENRPVTQAAADEKSRLRHDYKQK</sequence>
<proteinExistence type="predicted"/>
<protein>
    <submittedName>
        <fullName evidence="2">Uncharacterized protein</fullName>
    </submittedName>
</protein>
<dbReference type="Proteomes" id="UP000625711">
    <property type="component" value="Unassembled WGS sequence"/>
</dbReference>
<organism evidence="2 3">
    <name type="scientific">Rhynchophorus ferrugineus</name>
    <name type="common">Red palm weevil</name>
    <name type="synonym">Curculio ferrugineus</name>
    <dbReference type="NCBI Taxonomy" id="354439"/>
    <lineage>
        <taxon>Eukaryota</taxon>
        <taxon>Metazoa</taxon>
        <taxon>Ecdysozoa</taxon>
        <taxon>Arthropoda</taxon>
        <taxon>Hexapoda</taxon>
        <taxon>Insecta</taxon>
        <taxon>Pterygota</taxon>
        <taxon>Neoptera</taxon>
        <taxon>Endopterygota</taxon>
        <taxon>Coleoptera</taxon>
        <taxon>Polyphaga</taxon>
        <taxon>Cucujiformia</taxon>
        <taxon>Curculionidae</taxon>
        <taxon>Dryophthorinae</taxon>
        <taxon>Rhynchophorus</taxon>
    </lineage>
</organism>
<gene>
    <name evidence="2" type="ORF">GWI33_019646</name>
</gene>
<comment type="caution">
    <text evidence="2">The sequence shown here is derived from an EMBL/GenBank/DDBJ whole genome shotgun (WGS) entry which is preliminary data.</text>
</comment>
<evidence type="ECO:0000256" key="1">
    <source>
        <dbReference type="SAM" id="MobiDB-lite"/>
    </source>
</evidence>
<keyword evidence="3" id="KW-1185">Reference proteome</keyword>
<reference evidence="2" key="1">
    <citation type="submission" date="2020-08" db="EMBL/GenBank/DDBJ databases">
        <title>Genome sequencing and assembly of the red palm weevil Rhynchophorus ferrugineus.</title>
        <authorList>
            <person name="Dias G.B."/>
            <person name="Bergman C.M."/>
            <person name="Manee M."/>
        </authorList>
    </citation>
    <scope>NUCLEOTIDE SEQUENCE</scope>
    <source>
        <strain evidence="2">AA-2017</strain>
        <tissue evidence="2">Whole larva</tissue>
    </source>
</reference>
<accession>A0A834HTB4</accession>
<dbReference type="EMBL" id="JAACXV010014469">
    <property type="protein sequence ID" value="KAF7267083.1"/>
    <property type="molecule type" value="Genomic_DNA"/>
</dbReference>
<feature type="compositionally biased region" description="Basic and acidic residues" evidence="1">
    <location>
        <begin position="58"/>
        <end position="71"/>
    </location>
</feature>
<name>A0A834HTB4_RHYFE</name>
<evidence type="ECO:0000313" key="2">
    <source>
        <dbReference type="EMBL" id="KAF7267083.1"/>
    </source>
</evidence>
<evidence type="ECO:0000313" key="3">
    <source>
        <dbReference type="Proteomes" id="UP000625711"/>
    </source>
</evidence>
<dbReference type="AlphaFoldDB" id="A0A834HTB4"/>